<name>A0A239TRG1_9STAP</name>
<feature type="domain" description="Transposase IS110-like N-terminal" evidence="1">
    <location>
        <begin position="5"/>
        <end position="163"/>
    </location>
</feature>
<evidence type="ECO:0000313" key="4">
    <source>
        <dbReference type="Proteomes" id="UP000321736"/>
    </source>
</evidence>
<dbReference type="GO" id="GO:0003677">
    <property type="term" value="F:DNA binding"/>
    <property type="evidence" value="ECO:0007669"/>
    <property type="project" value="InterPro"/>
</dbReference>
<dbReference type="PANTHER" id="PTHR33055">
    <property type="entry name" value="TRANSPOSASE FOR INSERTION SEQUENCE ELEMENT IS1111A"/>
    <property type="match status" value="1"/>
</dbReference>
<dbReference type="AlphaFoldDB" id="A0A239TRG1"/>
<dbReference type="Pfam" id="PF01548">
    <property type="entry name" value="DEDD_Tnp_IS110"/>
    <property type="match status" value="1"/>
</dbReference>
<organism evidence="3 4">
    <name type="scientific">Staphylococcus piscifermentans</name>
    <dbReference type="NCBI Taxonomy" id="70258"/>
    <lineage>
        <taxon>Bacteria</taxon>
        <taxon>Bacillati</taxon>
        <taxon>Bacillota</taxon>
        <taxon>Bacilli</taxon>
        <taxon>Bacillales</taxon>
        <taxon>Staphylococcaceae</taxon>
        <taxon>Staphylococcus</taxon>
    </lineage>
</organism>
<keyword evidence="4" id="KW-1185">Reference proteome</keyword>
<dbReference type="OrthoDB" id="9790935at2"/>
<comment type="caution">
    <text evidence="3">The sequence shown here is derived from an EMBL/GenBank/DDBJ whole genome shotgun (WGS) entry which is preliminary data.</text>
</comment>
<gene>
    <name evidence="3" type="ORF">SPI02_11340</name>
</gene>
<dbReference type="NCBIfam" id="NF033542">
    <property type="entry name" value="transpos_IS110"/>
    <property type="match status" value="1"/>
</dbReference>
<evidence type="ECO:0000259" key="1">
    <source>
        <dbReference type="Pfam" id="PF01548"/>
    </source>
</evidence>
<evidence type="ECO:0000313" key="3">
    <source>
        <dbReference type="EMBL" id="GEP84549.1"/>
    </source>
</evidence>
<evidence type="ECO:0000259" key="2">
    <source>
        <dbReference type="Pfam" id="PF02371"/>
    </source>
</evidence>
<feature type="domain" description="Transposase IS116/IS110/IS902 C-terminal" evidence="2">
    <location>
        <begin position="280"/>
        <end position="366"/>
    </location>
</feature>
<reference evidence="3 4" key="1">
    <citation type="submission" date="2019-07" db="EMBL/GenBank/DDBJ databases">
        <title>Whole genome shotgun sequence of Staphylococcus piscifermentans NBRC 109625.</title>
        <authorList>
            <person name="Hosoyama A."/>
            <person name="Uohara A."/>
            <person name="Ohji S."/>
            <person name="Ichikawa N."/>
        </authorList>
    </citation>
    <scope>NUCLEOTIDE SEQUENCE [LARGE SCALE GENOMIC DNA]</scope>
    <source>
        <strain evidence="3 4">NBRC 109625</strain>
    </source>
</reference>
<dbReference type="InterPro" id="IPR047650">
    <property type="entry name" value="Transpos_IS110"/>
</dbReference>
<dbReference type="EMBL" id="BKAR01000012">
    <property type="protein sequence ID" value="GEP84549.1"/>
    <property type="molecule type" value="Genomic_DNA"/>
</dbReference>
<dbReference type="InterPro" id="IPR003346">
    <property type="entry name" value="Transposase_20"/>
</dbReference>
<dbReference type="GO" id="GO:0004803">
    <property type="term" value="F:transposase activity"/>
    <property type="evidence" value="ECO:0007669"/>
    <property type="project" value="InterPro"/>
</dbReference>
<protein>
    <submittedName>
        <fullName evidence="3">IS110 family transposase</fullName>
    </submittedName>
</protein>
<dbReference type="PANTHER" id="PTHR33055:SF13">
    <property type="entry name" value="TRANSPOSASE"/>
    <property type="match status" value="1"/>
</dbReference>
<proteinExistence type="predicted"/>
<sequence>MKLLVGLDVSSQKLDVCMLQSDKKVLCQTTVDNNLFGADLIKNNILNYTNSCDYESIEIGLESTSVYSFHPAMFFLEDNTLKSMNTHIHVINPKRVHKFKAMFDEDKTDKMDAYRIADYLRGEFHTTNLIKSEQYVALQKLTRTRHQLIKQLVASKQHFIENLYYKCNTLSAEIDTNIFGKTMMEIITDEDGMDAFAEMPLKDLEAFLTEKSKGRFSNPESLAKAIQKAIRNSYRLGEILSGSVDLILGTYANIIRTLQKQIKILDKSISDVFSSLPEAQSLLSIPRIGPVFAAGILAEVGQIERFDDQAKLAKYAGLSWPKYQSGAFTAENTSMRRTGNHYLRYYLVEAANSVRTHIPEYRKYYAKKVAEVPKFKHKRALVLTARKFVRLVDALLRNHQLYSPERECAKI</sequence>
<dbReference type="InterPro" id="IPR002525">
    <property type="entry name" value="Transp_IS110-like_N"/>
</dbReference>
<dbReference type="Proteomes" id="UP000321736">
    <property type="component" value="Unassembled WGS sequence"/>
</dbReference>
<dbReference type="Pfam" id="PF02371">
    <property type="entry name" value="Transposase_20"/>
    <property type="match status" value="1"/>
</dbReference>
<dbReference type="RefSeq" id="WP_095103958.1">
    <property type="nucleotide sequence ID" value="NZ_BKAR01000012.1"/>
</dbReference>
<accession>A0A239TRG1</accession>
<dbReference type="GO" id="GO:0006313">
    <property type="term" value="P:DNA transposition"/>
    <property type="evidence" value="ECO:0007669"/>
    <property type="project" value="InterPro"/>
</dbReference>